<reference evidence="1" key="1">
    <citation type="submission" date="2018-10" db="EMBL/GenBank/DDBJ databases">
        <title>Hidden diversity of soil giant viruses.</title>
        <authorList>
            <person name="Schulz F."/>
            <person name="Alteio L."/>
            <person name="Goudeau D."/>
            <person name="Ryan E.M."/>
            <person name="Malmstrom R.R."/>
            <person name="Blanchard J."/>
            <person name="Woyke T."/>
        </authorList>
    </citation>
    <scope>NUCLEOTIDE SEQUENCE</scope>
    <source>
        <strain evidence="1">EDV1</strain>
    </source>
</reference>
<dbReference type="InterPro" id="IPR043919">
    <property type="entry name" value="DUF5758"/>
</dbReference>
<accession>A0A3G4ZS89</accession>
<protein>
    <submittedName>
        <fullName evidence="1">Pentapeptide repeat-containing protein</fullName>
    </submittedName>
</protein>
<sequence length="337" mass="39482">MESVITYYPQPINDDQPKRKMEEYTLDENKLIHGIYKSWYPNGKLFTSYSYFHGKYEGSNLSWSNDGKKMTECQFKMGKLHGSCLFYQNNIKYVTCEYANGIIQKLIEWYNNGNVLFEEKFDNGKKVNCQEFYETGIQARHSEYDPRHSKVVLDIKYTEKGIKISELKYTYAMQKDWYVLDETDETYWNDDGSIKSHRIMKEKDWKNVTCDSQGRSVILPPGEITGWKACKNDEGKFVYVNLLIPAEADRICAFSEEDAKANFFKCRASYAIVKRIVDKEGKEYKKATSFVFGSNKSEYIVDEKVIPDGFEKSKDITCGPGVNFHRFQDECDYWKNQ</sequence>
<evidence type="ECO:0000313" key="1">
    <source>
        <dbReference type="EMBL" id="AYV77770.1"/>
    </source>
</evidence>
<proteinExistence type="predicted"/>
<gene>
    <name evidence="1" type="ORF">Edafosvirus1_101</name>
</gene>
<organism evidence="1">
    <name type="scientific">Edafosvirus sp</name>
    <dbReference type="NCBI Taxonomy" id="2487765"/>
    <lineage>
        <taxon>Viruses</taxon>
        <taxon>Varidnaviria</taxon>
        <taxon>Bamfordvirae</taxon>
        <taxon>Nucleocytoviricota</taxon>
        <taxon>Megaviricetes</taxon>
        <taxon>Imitervirales</taxon>
        <taxon>Mimiviridae</taxon>
        <taxon>Klosneuvirinae</taxon>
    </lineage>
</organism>
<dbReference type="Gene3D" id="2.20.110.10">
    <property type="entry name" value="Histone H3 K4-specific methyltransferase SET7/9 N-terminal domain"/>
    <property type="match status" value="1"/>
</dbReference>
<dbReference type="Pfam" id="PF19062">
    <property type="entry name" value="DUF5758"/>
    <property type="match status" value="1"/>
</dbReference>
<dbReference type="EMBL" id="MK072066">
    <property type="protein sequence ID" value="AYV77770.1"/>
    <property type="molecule type" value="Genomic_DNA"/>
</dbReference>
<dbReference type="SUPFAM" id="SSF82185">
    <property type="entry name" value="Histone H3 K4-specific methyltransferase SET7/9 N-terminal domain"/>
    <property type="match status" value="1"/>
</dbReference>
<name>A0A3G4ZS89_9VIRU</name>